<keyword evidence="1" id="KW-0808">Transferase</keyword>
<comment type="caution">
    <text evidence="1">The sequence shown here is derived from an EMBL/GenBank/DDBJ whole genome shotgun (WGS) entry which is preliminary data.</text>
</comment>
<evidence type="ECO:0000313" key="2">
    <source>
        <dbReference type="Proteomes" id="UP000249915"/>
    </source>
</evidence>
<dbReference type="AlphaFoldDB" id="A0A2V4AHG2"/>
<proteinExistence type="predicted"/>
<dbReference type="InterPro" id="IPR029063">
    <property type="entry name" value="SAM-dependent_MTases_sf"/>
</dbReference>
<organism evidence="1 2">
    <name type="scientific">Prauserella muralis</name>
    <dbReference type="NCBI Taxonomy" id="588067"/>
    <lineage>
        <taxon>Bacteria</taxon>
        <taxon>Bacillati</taxon>
        <taxon>Actinomycetota</taxon>
        <taxon>Actinomycetes</taxon>
        <taxon>Pseudonocardiales</taxon>
        <taxon>Pseudonocardiaceae</taxon>
        <taxon>Prauserella</taxon>
    </lineage>
</organism>
<dbReference type="SUPFAM" id="SSF53335">
    <property type="entry name" value="S-adenosyl-L-methionine-dependent methyltransferases"/>
    <property type="match status" value="1"/>
</dbReference>
<accession>A0A2V4AHG2</accession>
<dbReference type="GO" id="GO:0032259">
    <property type="term" value="P:methylation"/>
    <property type="evidence" value="ECO:0007669"/>
    <property type="project" value="UniProtKB-KW"/>
</dbReference>
<keyword evidence="2" id="KW-1185">Reference proteome</keyword>
<protein>
    <submittedName>
        <fullName evidence="1">Trans-aconitate methyltransferase</fullName>
    </submittedName>
</protein>
<dbReference type="GO" id="GO:0008168">
    <property type="term" value="F:methyltransferase activity"/>
    <property type="evidence" value="ECO:0007669"/>
    <property type="project" value="UniProtKB-KW"/>
</dbReference>
<sequence>MPATTGITPDWLALRERADAAARAPELLAPLRERLGRAGRLVMADLGGGTGAMGRWLAPRLPGPQQWVLHDTDHGLLELAGHAPPGPALDGGPVTITARAGDLTALRAGDLAGTSLVVASALLDLLTADEVGRLADACTGAGVPALLTLTVLGRVRLTPADELDAVFGVAFNDHQRRVHRGRRLLGPDAAAAAVGAFEHRGAEVFTADSSWRLGPGDAALAAAWLRGWVGAAVEQRPELAAEARGYLRRRLAAADAGALRVVVEHRDLLAVAQAVVR</sequence>
<name>A0A2V4AHG2_9PSEU</name>
<dbReference type="RefSeq" id="WP_112285087.1">
    <property type="nucleotide sequence ID" value="NZ_MASW01000007.1"/>
</dbReference>
<keyword evidence="1" id="KW-0489">Methyltransferase</keyword>
<reference evidence="1 2" key="1">
    <citation type="submission" date="2016-07" db="EMBL/GenBank/DDBJ databases">
        <title>Draft genome sequence of Prauserella muralis DSM 45305, isolated from a mould-covered wall in an indoor environment.</title>
        <authorList>
            <person name="Ruckert C."/>
            <person name="Albersmeier A."/>
            <person name="Jiang C.-L."/>
            <person name="Jiang Y."/>
            <person name="Kalinowski J."/>
            <person name="Schneider O."/>
            <person name="Winkler A."/>
            <person name="Zotchev S.B."/>
        </authorList>
    </citation>
    <scope>NUCLEOTIDE SEQUENCE [LARGE SCALE GENOMIC DNA]</scope>
    <source>
        <strain evidence="1 2">DSM 45305</strain>
    </source>
</reference>
<dbReference type="EMBL" id="MASW01000007">
    <property type="protein sequence ID" value="PXY19161.1"/>
    <property type="molecule type" value="Genomic_DNA"/>
</dbReference>
<evidence type="ECO:0000313" key="1">
    <source>
        <dbReference type="EMBL" id="PXY19161.1"/>
    </source>
</evidence>
<gene>
    <name evidence="1" type="ORF">BAY60_30630</name>
</gene>
<dbReference type="Proteomes" id="UP000249915">
    <property type="component" value="Unassembled WGS sequence"/>
</dbReference>
<dbReference type="OrthoDB" id="7273451at2"/>